<organism evidence="3 4">
    <name type="scientific">Nocardia transvalensis</name>
    <dbReference type="NCBI Taxonomy" id="37333"/>
    <lineage>
        <taxon>Bacteria</taxon>
        <taxon>Bacillati</taxon>
        <taxon>Actinomycetota</taxon>
        <taxon>Actinomycetes</taxon>
        <taxon>Mycobacteriales</taxon>
        <taxon>Nocardiaceae</taxon>
        <taxon>Nocardia</taxon>
    </lineage>
</organism>
<sequence>MSESNAPEHVQGPTPPRRTAGRIAGSIALIVVALVLLIGGIQAIVDPAEVVANSSSTARSPDTEAEAQFSGLLLCFFGVTVLGFGILLFKKKPSSGTPSSSET</sequence>
<evidence type="ECO:0000256" key="1">
    <source>
        <dbReference type="SAM" id="MobiDB-lite"/>
    </source>
</evidence>
<feature type="transmembrane region" description="Helical" evidence="2">
    <location>
        <begin position="23"/>
        <end position="45"/>
    </location>
</feature>
<dbReference type="Proteomes" id="UP000540412">
    <property type="component" value="Unassembled WGS sequence"/>
</dbReference>
<keyword evidence="4" id="KW-1185">Reference proteome</keyword>
<proteinExistence type="predicted"/>
<gene>
    <name evidence="3" type="ORF">BJY24_006235</name>
</gene>
<dbReference type="AlphaFoldDB" id="A0A7W9PKD8"/>
<feature type="transmembrane region" description="Helical" evidence="2">
    <location>
        <begin position="69"/>
        <end position="89"/>
    </location>
</feature>
<dbReference type="RefSeq" id="WP_157185693.1">
    <property type="nucleotide sequence ID" value="NZ_JACHIT010000002.1"/>
</dbReference>
<evidence type="ECO:0000313" key="3">
    <source>
        <dbReference type="EMBL" id="MBB5917323.1"/>
    </source>
</evidence>
<comment type="caution">
    <text evidence="3">The sequence shown here is derived from an EMBL/GenBank/DDBJ whole genome shotgun (WGS) entry which is preliminary data.</text>
</comment>
<keyword evidence="2" id="KW-1133">Transmembrane helix</keyword>
<evidence type="ECO:0000256" key="2">
    <source>
        <dbReference type="SAM" id="Phobius"/>
    </source>
</evidence>
<keyword evidence="2" id="KW-0472">Membrane</keyword>
<name>A0A7W9PKD8_9NOCA</name>
<evidence type="ECO:0000313" key="4">
    <source>
        <dbReference type="Proteomes" id="UP000540412"/>
    </source>
</evidence>
<protein>
    <submittedName>
        <fullName evidence="3">Drug/metabolite transporter (DMT)-like permease</fullName>
    </submittedName>
</protein>
<reference evidence="3 4" key="1">
    <citation type="submission" date="2020-08" db="EMBL/GenBank/DDBJ databases">
        <title>Sequencing the genomes of 1000 actinobacteria strains.</title>
        <authorList>
            <person name="Klenk H.-P."/>
        </authorList>
    </citation>
    <scope>NUCLEOTIDE SEQUENCE [LARGE SCALE GENOMIC DNA]</scope>
    <source>
        <strain evidence="3 4">DSM 43582</strain>
    </source>
</reference>
<dbReference type="EMBL" id="JACHIT010000002">
    <property type="protein sequence ID" value="MBB5917323.1"/>
    <property type="molecule type" value="Genomic_DNA"/>
</dbReference>
<accession>A0A7W9PKD8</accession>
<keyword evidence="2" id="KW-0812">Transmembrane</keyword>
<feature type="region of interest" description="Disordered" evidence="1">
    <location>
        <begin position="1"/>
        <end position="20"/>
    </location>
</feature>